<dbReference type="EMBL" id="BSYO01000003">
    <property type="protein sequence ID" value="GMH02318.1"/>
    <property type="molecule type" value="Genomic_DNA"/>
</dbReference>
<dbReference type="PANTHER" id="PTHR31964">
    <property type="entry name" value="ADENINE NUCLEOTIDE ALPHA HYDROLASES-LIKE SUPERFAMILY PROTEIN"/>
    <property type="match status" value="1"/>
</dbReference>
<dbReference type="PANTHER" id="PTHR31964:SF126">
    <property type="entry name" value="ADENINE NUCLEOTIDE ALPHA HYDROLASES-LIKE SUPERFAMILY PROTEIN"/>
    <property type="match status" value="1"/>
</dbReference>
<gene>
    <name evidence="2" type="ORF">Nepgr_004157</name>
</gene>
<dbReference type="InterPro" id="IPR014729">
    <property type="entry name" value="Rossmann-like_a/b/a_fold"/>
</dbReference>
<evidence type="ECO:0000259" key="1">
    <source>
        <dbReference type="Pfam" id="PF00582"/>
    </source>
</evidence>
<dbReference type="Pfam" id="PF00582">
    <property type="entry name" value="Usp"/>
    <property type="match status" value="1"/>
</dbReference>
<sequence length="162" mass="17847">MEEKTEERKIVVAVDESEESMYALSWCLKNLVSDQNPNSTVLFLLYVKPPPPVYSALDFSGYLFGNDVVAAMEEYSRELVDSVMSRADAVCRNSNAKMKVEKKLGSGDAKDVICRTVKRLGADTLVMGCHGYGFLKRAVLGSVSDHCVKHAKCPVVVVKPPK</sequence>
<dbReference type="PRINTS" id="PR01438">
    <property type="entry name" value="UNVRSLSTRESS"/>
</dbReference>
<dbReference type="InterPro" id="IPR006015">
    <property type="entry name" value="Universal_stress_UspA"/>
</dbReference>
<protein>
    <recommendedName>
        <fullName evidence="1">UspA domain-containing protein</fullName>
    </recommendedName>
</protein>
<keyword evidence="3" id="KW-1185">Reference proteome</keyword>
<dbReference type="Proteomes" id="UP001279734">
    <property type="component" value="Unassembled WGS sequence"/>
</dbReference>
<evidence type="ECO:0000313" key="3">
    <source>
        <dbReference type="Proteomes" id="UP001279734"/>
    </source>
</evidence>
<dbReference type="InterPro" id="IPR006016">
    <property type="entry name" value="UspA"/>
</dbReference>
<feature type="domain" description="UspA" evidence="1">
    <location>
        <begin position="8"/>
        <end position="159"/>
    </location>
</feature>
<dbReference type="SUPFAM" id="SSF52402">
    <property type="entry name" value="Adenine nucleotide alpha hydrolases-like"/>
    <property type="match status" value="1"/>
</dbReference>
<dbReference type="Gene3D" id="3.40.50.620">
    <property type="entry name" value="HUPs"/>
    <property type="match status" value="1"/>
</dbReference>
<comment type="caution">
    <text evidence="2">The sequence shown here is derived from an EMBL/GenBank/DDBJ whole genome shotgun (WGS) entry which is preliminary data.</text>
</comment>
<evidence type="ECO:0000313" key="2">
    <source>
        <dbReference type="EMBL" id="GMH02318.1"/>
    </source>
</evidence>
<accession>A0AAD3S0T9</accession>
<dbReference type="AlphaFoldDB" id="A0AAD3S0T9"/>
<reference evidence="2" key="1">
    <citation type="submission" date="2023-05" db="EMBL/GenBank/DDBJ databases">
        <title>Nepenthes gracilis genome sequencing.</title>
        <authorList>
            <person name="Fukushima K."/>
        </authorList>
    </citation>
    <scope>NUCLEOTIDE SEQUENCE</scope>
    <source>
        <strain evidence="2">SING2019-196</strain>
    </source>
</reference>
<proteinExistence type="predicted"/>
<organism evidence="2 3">
    <name type="scientific">Nepenthes gracilis</name>
    <name type="common">Slender pitcher plant</name>
    <dbReference type="NCBI Taxonomy" id="150966"/>
    <lineage>
        <taxon>Eukaryota</taxon>
        <taxon>Viridiplantae</taxon>
        <taxon>Streptophyta</taxon>
        <taxon>Embryophyta</taxon>
        <taxon>Tracheophyta</taxon>
        <taxon>Spermatophyta</taxon>
        <taxon>Magnoliopsida</taxon>
        <taxon>eudicotyledons</taxon>
        <taxon>Gunneridae</taxon>
        <taxon>Pentapetalae</taxon>
        <taxon>Caryophyllales</taxon>
        <taxon>Nepenthaceae</taxon>
        <taxon>Nepenthes</taxon>
    </lineage>
</organism>
<name>A0AAD3S0T9_NEPGR</name>
<dbReference type="CDD" id="cd23659">
    <property type="entry name" value="USP_At3g01520-like"/>
    <property type="match status" value="1"/>
</dbReference>